<name>Q2H9A0_CHAGB</name>
<sequence length="104" mass="11145">MARQRHSFLEWGWSPHIQGDTSVKLPIRLGVGPMPQPVDLLLLGSGQLWLLTPRGLSQSVGKPSTSASEASEIKAPIRIPCNETRRAALATALRRRVGALGGLG</sequence>
<gene>
    <name evidence="1" type="ORF">CHGG_03204</name>
</gene>
<dbReference type="GeneID" id="4389074"/>
<dbReference type="AlphaFoldDB" id="Q2H9A0"/>
<dbReference type="HOGENOM" id="CLU_2249819_0_0_1"/>
<evidence type="ECO:0000313" key="1">
    <source>
        <dbReference type="EMBL" id="EAQ91269.1"/>
    </source>
</evidence>
<dbReference type="Proteomes" id="UP000001056">
    <property type="component" value="Unassembled WGS sequence"/>
</dbReference>
<accession>Q2H9A0</accession>
<dbReference type="RefSeq" id="XP_001229720.1">
    <property type="nucleotide sequence ID" value="XM_001229719.1"/>
</dbReference>
<dbReference type="EMBL" id="CH408030">
    <property type="protein sequence ID" value="EAQ91269.1"/>
    <property type="molecule type" value="Genomic_DNA"/>
</dbReference>
<proteinExistence type="predicted"/>
<dbReference type="VEuPathDB" id="FungiDB:CHGG_03204"/>
<organism evidence="1 2">
    <name type="scientific">Chaetomium globosum (strain ATCC 6205 / CBS 148.51 / DSM 1962 / NBRC 6347 / NRRL 1970)</name>
    <name type="common">Soil fungus</name>
    <dbReference type="NCBI Taxonomy" id="306901"/>
    <lineage>
        <taxon>Eukaryota</taxon>
        <taxon>Fungi</taxon>
        <taxon>Dikarya</taxon>
        <taxon>Ascomycota</taxon>
        <taxon>Pezizomycotina</taxon>
        <taxon>Sordariomycetes</taxon>
        <taxon>Sordariomycetidae</taxon>
        <taxon>Sordariales</taxon>
        <taxon>Chaetomiaceae</taxon>
        <taxon>Chaetomium</taxon>
    </lineage>
</organism>
<evidence type="ECO:0000313" key="2">
    <source>
        <dbReference type="Proteomes" id="UP000001056"/>
    </source>
</evidence>
<dbReference type="InParanoid" id="Q2H9A0"/>
<protein>
    <submittedName>
        <fullName evidence="1">Uncharacterized protein</fullName>
    </submittedName>
</protein>
<keyword evidence="2" id="KW-1185">Reference proteome</keyword>
<reference evidence="2" key="1">
    <citation type="journal article" date="2015" name="Genome Announc.">
        <title>Draft genome sequence of the cellulolytic fungus Chaetomium globosum.</title>
        <authorList>
            <person name="Cuomo C.A."/>
            <person name="Untereiner W.A."/>
            <person name="Ma L.-J."/>
            <person name="Grabherr M."/>
            <person name="Birren B.W."/>
        </authorList>
    </citation>
    <scope>NUCLEOTIDE SEQUENCE [LARGE SCALE GENOMIC DNA]</scope>
    <source>
        <strain evidence="2">ATCC 6205 / CBS 148.51 / DSM 1962 / NBRC 6347 / NRRL 1970</strain>
    </source>
</reference>